<dbReference type="Pfam" id="PF01022">
    <property type="entry name" value="HTH_5"/>
    <property type="match status" value="1"/>
</dbReference>
<dbReference type="Gene3D" id="1.10.10.10">
    <property type="entry name" value="Winged helix-like DNA-binding domain superfamily/Winged helix DNA-binding domain"/>
    <property type="match status" value="1"/>
</dbReference>
<keyword evidence="6" id="KW-1185">Reference proteome</keyword>
<dbReference type="EMBL" id="JAUMVS010000046">
    <property type="protein sequence ID" value="MDO4841764.1"/>
    <property type="molecule type" value="Genomic_DNA"/>
</dbReference>
<dbReference type="InterPro" id="IPR036388">
    <property type="entry name" value="WH-like_DNA-bd_sf"/>
</dbReference>
<dbReference type="PANTHER" id="PTHR33154">
    <property type="entry name" value="TRANSCRIPTIONAL REGULATOR, ARSR FAMILY"/>
    <property type="match status" value="1"/>
</dbReference>
<dbReference type="InterPro" id="IPR011991">
    <property type="entry name" value="ArsR-like_HTH"/>
</dbReference>
<dbReference type="InterPro" id="IPR036390">
    <property type="entry name" value="WH_DNA-bd_sf"/>
</dbReference>
<keyword evidence="3" id="KW-0804">Transcription</keyword>
<reference evidence="5" key="1">
    <citation type="submission" date="2023-07" db="EMBL/GenBank/DDBJ databases">
        <title>Between Cages and Wild: Unraveling the Impact of Captivity on Animal Microbiomes and Antimicrobial Resistance.</title>
        <authorList>
            <person name="Schmartz G.P."/>
            <person name="Rehner J."/>
            <person name="Schuff M.J."/>
            <person name="Becker S.L."/>
            <person name="Kravczyk M."/>
            <person name="Gurevich A."/>
            <person name="Francke R."/>
            <person name="Mueller R."/>
            <person name="Keller V."/>
            <person name="Keller A."/>
        </authorList>
    </citation>
    <scope>NUCLEOTIDE SEQUENCE</scope>
    <source>
        <strain evidence="5">S12M_St_49</strain>
    </source>
</reference>
<dbReference type="InterPro" id="IPR051081">
    <property type="entry name" value="HTH_MetalResp_TranReg"/>
</dbReference>
<dbReference type="CDD" id="cd00090">
    <property type="entry name" value="HTH_ARSR"/>
    <property type="match status" value="1"/>
</dbReference>
<proteinExistence type="predicted"/>
<organism evidence="5 6">
    <name type="scientific">Phoenicibacter congonensis</name>
    <dbReference type="NCBI Taxonomy" id="1944646"/>
    <lineage>
        <taxon>Bacteria</taxon>
        <taxon>Bacillati</taxon>
        <taxon>Actinomycetota</taxon>
        <taxon>Coriobacteriia</taxon>
        <taxon>Eggerthellales</taxon>
        <taxon>Eggerthellaceae</taxon>
        <taxon>Phoenicibacter</taxon>
    </lineage>
</organism>
<evidence type="ECO:0000256" key="1">
    <source>
        <dbReference type="ARBA" id="ARBA00023015"/>
    </source>
</evidence>
<dbReference type="GO" id="GO:0003677">
    <property type="term" value="F:DNA binding"/>
    <property type="evidence" value="ECO:0007669"/>
    <property type="project" value="UniProtKB-KW"/>
</dbReference>
<protein>
    <submittedName>
        <fullName evidence="5">Metalloregulator ArsR/SmtB family transcription factor</fullName>
    </submittedName>
</protein>
<keyword evidence="2" id="KW-0238">DNA-binding</keyword>
<keyword evidence="1" id="KW-0805">Transcription regulation</keyword>
<evidence type="ECO:0000259" key="4">
    <source>
        <dbReference type="PROSITE" id="PS50987"/>
    </source>
</evidence>
<dbReference type="PRINTS" id="PR00778">
    <property type="entry name" value="HTHARSR"/>
</dbReference>
<evidence type="ECO:0000256" key="3">
    <source>
        <dbReference type="ARBA" id="ARBA00023163"/>
    </source>
</evidence>
<evidence type="ECO:0000313" key="6">
    <source>
        <dbReference type="Proteomes" id="UP001168575"/>
    </source>
</evidence>
<dbReference type="SUPFAM" id="SSF46785">
    <property type="entry name" value="Winged helix' DNA-binding domain"/>
    <property type="match status" value="1"/>
</dbReference>
<dbReference type="NCBIfam" id="NF033788">
    <property type="entry name" value="HTH_metalloreg"/>
    <property type="match status" value="1"/>
</dbReference>
<dbReference type="InterPro" id="IPR001845">
    <property type="entry name" value="HTH_ArsR_DNA-bd_dom"/>
</dbReference>
<name>A0AA43RH67_9ACTN</name>
<evidence type="ECO:0000256" key="2">
    <source>
        <dbReference type="ARBA" id="ARBA00023125"/>
    </source>
</evidence>
<feature type="non-terminal residue" evidence="5">
    <location>
        <position position="87"/>
    </location>
</feature>
<sequence>MPKDYLEHAHGSDKELKVMKNFVDRVDQFNRLADSFKHLGDVNRVRIFWMLTHTELCTACIAQMLDMSSPAVAHHLKLLRESGLIVG</sequence>
<dbReference type="Proteomes" id="UP001168575">
    <property type="component" value="Unassembled WGS sequence"/>
</dbReference>
<dbReference type="PROSITE" id="PS50987">
    <property type="entry name" value="HTH_ARSR_2"/>
    <property type="match status" value="1"/>
</dbReference>
<dbReference type="AlphaFoldDB" id="A0AA43RH67"/>
<gene>
    <name evidence="5" type="ORF">Q3982_03700</name>
</gene>
<accession>A0AA43RH67</accession>
<comment type="caution">
    <text evidence="5">The sequence shown here is derived from an EMBL/GenBank/DDBJ whole genome shotgun (WGS) entry which is preliminary data.</text>
</comment>
<evidence type="ECO:0000313" key="5">
    <source>
        <dbReference type="EMBL" id="MDO4841764.1"/>
    </source>
</evidence>
<dbReference type="PANTHER" id="PTHR33154:SF33">
    <property type="entry name" value="TRANSCRIPTIONAL REPRESSOR SDPR"/>
    <property type="match status" value="1"/>
</dbReference>
<feature type="domain" description="HTH arsR-type" evidence="4">
    <location>
        <begin position="24"/>
        <end position="87"/>
    </location>
</feature>
<dbReference type="GO" id="GO:0003700">
    <property type="term" value="F:DNA-binding transcription factor activity"/>
    <property type="evidence" value="ECO:0007669"/>
    <property type="project" value="InterPro"/>
</dbReference>